<gene>
    <name evidence="2" type="primary">LOC107777845</name>
</gene>
<dbReference type="STRING" id="4097.A0A1S3YNH9"/>
<dbReference type="OrthoDB" id="744797at2759"/>
<dbReference type="RefSeq" id="XP_016453480.2">
    <property type="nucleotide sequence ID" value="XM_016597994.2"/>
</dbReference>
<protein>
    <submittedName>
        <fullName evidence="2">Uncharacterized protein LOC107777845</fullName>
    </submittedName>
</protein>
<organism evidence="1 2">
    <name type="scientific">Nicotiana tabacum</name>
    <name type="common">Common tobacco</name>
    <dbReference type="NCBI Taxonomy" id="4097"/>
    <lineage>
        <taxon>Eukaryota</taxon>
        <taxon>Viridiplantae</taxon>
        <taxon>Streptophyta</taxon>
        <taxon>Embryophyta</taxon>
        <taxon>Tracheophyta</taxon>
        <taxon>Spermatophyta</taxon>
        <taxon>Magnoliopsida</taxon>
        <taxon>eudicotyledons</taxon>
        <taxon>Gunneridae</taxon>
        <taxon>Pentapetalae</taxon>
        <taxon>asterids</taxon>
        <taxon>lamiids</taxon>
        <taxon>Solanales</taxon>
        <taxon>Solanaceae</taxon>
        <taxon>Nicotianoideae</taxon>
        <taxon>Nicotianeae</taxon>
        <taxon>Nicotiana</taxon>
    </lineage>
</organism>
<dbReference type="PANTHER" id="PTHR47273:SF12">
    <property type="entry name" value="POLLEN OLE E 1 ALLERGEN AND EXTENSIN FAMILY PROTEIN"/>
    <property type="match status" value="1"/>
</dbReference>
<dbReference type="PANTHER" id="PTHR47273">
    <property type="entry name" value="EXPRESSED PROTEIN"/>
    <property type="match status" value="1"/>
</dbReference>
<reference evidence="2" key="2">
    <citation type="submission" date="2025-08" db="UniProtKB">
        <authorList>
            <consortium name="RefSeq"/>
        </authorList>
    </citation>
    <scope>IDENTIFICATION</scope>
    <source>
        <tissue evidence="2">Leaf</tissue>
    </source>
</reference>
<dbReference type="Pfam" id="PF01190">
    <property type="entry name" value="Pollen_Ole_e_1"/>
    <property type="match status" value="1"/>
</dbReference>
<dbReference type="KEGG" id="nta:107777845"/>
<evidence type="ECO:0000313" key="2">
    <source>
        <dbReference type="RefSeq" id="XP_016453480.2"/>
    </source>
</evidence>
<accession>A0A1S3YNH9</accession>
<dbReference type="GeneID" id="107777845"/>
<dbReference type="RefSeq" id="XP_016453480.1">
    <property type="nucleotide sequence ID" value="XM_016597994.1"/>
</dbReference>
<reference evidence="1" key="1">
    <citation type="journal article" date="2014" name="Nat. Commun.">
        <title>The tobacco genome sequence and its comparison with those of tomato and potato.</title>
        <authorList>
            <person name="Sierro N."/>
            <person name="Battey J.N."/>
            <person name="Ouadi S."/>
            <person name="Bakaher N."/>
            <person name="Bovet L."/>
            <person name="Willig A."/>
            <person name="Goepfert S."/>
            <person name="Peitsch M.C."/>
            <person name="Ivanov N.V."/>
        </authorList>
    </citation>
    <scope>NUCLEOTIDE SEQUENCE [LARGE SCALE GENOMIC DNA]</scope>
</reference>
<evidence type="ECO:0000313" key="1">
    <source>
        <dbReference type="Proteomes" id="UP000790787"/>
    </source>
</evidence>
<dbReference type="PaxDb" id="4097-A0A1S3YNH9"/>
<dbReference type="OMA" id="CACWPRR"/>
<name>A0A1S3YNH9_TOBAC</name>
<dbReference type="Proteomes" id="UP000790787">
    <property type="component" value="Chromosome 13"/>
</dbReference>
<keyword evidence="1" id="KW-1185">Reference proteome</keyword>
<sequence>MIFTKFYLFFIINNIKIMNFFFSTFFGHNKIVKTKMSKIFMFFFFFFSFLVLESLAIERVSIVESIIMSEDMIKMAGYGEEKLSTVFIHGKVVCDNNSGCNNNNIKDEISELGPRPIPGASVAVFCGSSGKARRSWARNTTDEDGEFLIDLPSHLHAIPNLEKTCLVKVLHLPRNTICGHAFRGKHKGLELTSIGDGIRTYTTDTIHLTPKVSQRCRKRVDKKQQETVSII</sequence>
<dbReference type="AlphaFoldDB" id="A0A1S3YNH9"/>
<proteinExistence type="predicted"/>